<evidence type="ECO:0000313" key="11">
    <source>
        <dbReference type="EMBL" id="CAF0850185.1"/>
    </source>
</evidence>
<dbReference type="EMBL" id="CAJNOR010000234">
    <property type="protein sequence ID" value="CAF0850185.1"/>
    <property type="molecule type" value="Genomic_DNA"/>
</dbReference>
<feature type="transmembrane region" description="Helical" evidence="8">
    <location>
        <begin position="90"/>
        <end position="110"/>
    </location>
</feature>
<comment type="subcellular location">
    <subcellularLocation>
        <location evidence="1">Membrane</location>
        <topology evidence="1">Multi-pass membrane protein</topology>
    </subcellularLocation>
</comment>
<evidence type="ECO:0000256" key="4">
    <source>
        <dbReference type="ARBA" id="ARBA00022729"/>
    </source>
</evidence>
<dbReference type="InterPro" id="IPR007829">
    <property type="entry name" value="TM2"/>
</dbReference>
<comment type="caution">
    <text evidence="11">The sequence shown here is derived from an EMBL/GenBank/DDBJ whole genome shotgun (WGS) entry which is preliminary data.</text>
</comment>
<feature type="domain" description="TM2" evidence="10">
    <location>
        <begin position="60"/>
        <end position="113"/>
    </location>
</feature>
<evidence type="ECO:0000256" key="6">
    <source>
        <dbReference type="ARBA" id="ARBA00023136"/>
    </source>
</evidence>
<evidence type="ECO:0000259" key="10">
    <source>
        <dbReference type="Pfam" id="PF05154"/>
    </source>
</evidence>
<proteinExistence type="inferred from homology"/>
<evidence type="ECO:0000313" key="13">
    <source>
        <dbReference type="Proteomes" id="UP000663828"/>
    </source>
</evidence>
<evidence type="ECO:0000256" key="8">
    <source>
        <dbReference type="SAM" id="Phobius"/>
    </source>
</evidence>
<evidence type="ECO:0000256" key="3">
    <source>
        <dbReference type="ARBA" id="ARBA00022692"/>
    </source>
</evidence>
<dbReference type="OrthoDB" id="408511at2759"/>
<feature type="chain" id="PRO_5035598115" description="TM2 domain-containing protein" evidence="9">
    <location>
        <begin position="21"/>
        <end position="133"/>
    </location>
</feature>
<dbReference type="Proteomes" id="UP000663852">
    <property type="component" value="Unassembled WGS sequence"/>
</dbReference>
<evidence type="ECO:0000256" key="9">
    <source>
        <dbReference type="SAM" id="SignalP"/>
    </source>
</evidence>
<keyword evidence="13" id="KW-1185">Reference proteome</keyword>
<feature type="transmembrane region" description="Helical" evidence="8">
    <location>
        <begin position="64"/>
        <end position="83"/>
    </location>
</feature>
<organism evidence="11 13">
    <name type="scientific">Adineta ricciae</name>
    <name type="common">Rotifer</name>
    <dbReference type="NCBI Taxonomy" id="249248"/>
    <lineage>
        <taxon>Eukaryota</taxon>
        <taxon>Metazoa</taxon>
        <taxon>Spiralia</taxon>
        <taxon>Gnathifera</taxon>
        <taxon>Rotifera</taxon>
        <taxon>Eurotatoria</taxon>
        <taxon>Bdelloidea</taxon>
        <taxon>Adinetida</taxon>
        <taxon>Adinetidae</taxon>
        <taxon>Adineta</taxon>
    </lineage>
</organism>
<protein>
    <recommendedName>
        <fullName evidence="10">TM2 domain-containing protein</fullName>
    </recommendedName>
</protein>
<evidence type="ECO:0000256" key="2">
    <source>
        <dbReference type="ARBA" id="ARBA00008284"/>
    </source>
</evidence>
<evidence type="ECO:0000256" key="7">
    <source>
        <dbReference type="ARBA" id="ARBA00023180"/>
    </source>
</evidence>
<keyword evidence="3 8" id="KW-0812">Transmembrane</keyword>
<name>A0A813W5K7_ADIRI</name>
<keyword evidence="5 8" id="KW-1133">Transmembrane helix</keyword>
<dbReference type="PANTHER" id="PTHR21016:SF7">
    <property type="entry name" value="TM2 DOMAIN-CONTAINING PROTEIN 3"/>
    <property type="match status" value="1"/>
</dbReference>
<evidence type="ECO:0000256" key="1">
    <source>
        <dbReference type="ARBA" id="ARBA00004141"/>
    </source>
</evidence>
<dbReference type="AlphaFoldDB" id="A0A813W5K7"/>
<keyword evidence="6 8" id="KW-0472">Membrane</keyword>
<evidence type="ECO:0000313" key="12">
    <source>
        <dbReference type="EMBL" id="CAF1506993.1"/>
    </source>
</evidence>
<dbReference type="GO" id="GO:0016020">
    <property type="term" value="C:membrane"/>
    <property type="evidence" value="ECO:0007669"/>
    <property type="project" value="UniProtKB-SubCell"/>
</dbReference>
<sequence>MNLFIFLSLFILIKFPAAETNDICNHGQLISTVNETEFDCKCDRGWINSKDQTNYCNYEQKSQLASFLLSFFLGLFGADWYYLSVGNGGYIAGAIFKMLTLGGFGIWWLVDWIRILTNAFPDGNGQPLLPWNP</sequence>
<feature type="signal peptide" evidence="9">
    <location>
        <begin position="1"/>
        <end position="20"/>
    </location>
</feature>
<comment type="similarity">
    <text evidence="2">Belongs to the TM2 family.</text>
</comment>
<keyword evidence="7" id="KW-0325">Glycoprotein</keyword>
<reference evidence="11" key="1">
    <citation type="submission" date="2021-02" db="EMBL/GenBank/DDBJ databases">
        <authorList>
            <person name="Nowell W R."/>
        </authorList>
    </citation>
    <scope>NUCLEOTIDE SEQUENCE</scope>
</reference>
<dbReference type="InterPro" id="IPR050932">
    <property type="entry name" value="TM2D1-3-like"/>
</dbReference>
<dbReference type="Pfam" id="PF05154">
    <property type="entry name" value="TM2"/>
    <property type="match status" value="1"/>
</dbReference>
<accession>A0A813W5K7</accession>
<gene>
    <name evidence="12" type="ORF">EDS130_LOCUS42995</name>
    <name evidence="11" type="ORF">XAT740_LOCUS5439</name>
</gene>
<dbReference type="EMBL" id="CAJNOJ010000669">
    <property type="protein sequence ID" value="CAF1506993.1"/>
    <property type="molecule type" value="Genomic_DNA"/>
</dbReference>
<keyword evidence="4 9" id="KW-0732">Signal</keyword>
<dbReference type="PANTHER" id="PTHR21016">
    <property type="entry name" value="BETA-AMYLOID BINDING PROTEIN-RELATED"/>
    <property type="match status" value="1"/>
</dbReference>
<dbReference type="Proteomes" id="UP000663828">
    <property type="component" value="Unassembled WGS sequence"/>
</dbReference>
<evidence type="ECO:0000256" key="5">
    <source>
        <dbReference type="ARBA" id="ARBA00022989"/>
    </source>
</evidence>